<accession>A0A9K3D8T7</accession>
<dbReference type="Proteomes" id="UP000265618">
    <property type="component" value="Unassembled WGS sequence"/>
</dbReference>
<dbReference type="AlphaFoldDB" id="A0A9K3D8T7"/>
<dbReference type="EMBL" id="BDIP01007108">
    <property type="protein sequence ID" value="GIQ91074.1"/>
    <property type="molecule type" value="Genomic_DNA"/>
</dbReference>
<name>A0A9K3D8T7_9EUKA</name>
<evidence type="ECO:0000313" key="1">
    <source>
        <dbReference type="EMBL" id="GIQ91074.1"/>
    </source>
</evidence>
<organism evidence="1 2">
    <name type="scientific">Kipferlia bialata</name>
    <dbReference type="NCBI Taxonomy" id="797122"/>
    <lineage>
        <taxon>Eukaryota</taxon>
        <taxon>Metamonada</taxon>
        <taxon>Carpediemonas-like organisms</taxon>
        <taxon>Kipferlia</taxon>
    </lineage>
</organism>
<keyword evidence="2" id="KW-1185">Reference proteome</keyword>
<proteinExistence type="predicted"/>
<protein>
    <submittedName>
        <fullName evidence="1">Uncharacterized protein</fullName>
    </submittedName>
</protein>
<feature type="non-terminal residue" evidence="1">
    <location>
        <position position="1"/>
    </location>
</feature>
<sequence>MEQHPLHKLESEDCASLYSELCTLDDQFHEAYVTLTQLEFDIDKALGTVENGGKLLEGIRAKYYIALPSNTASLTLAHRLKYHQILT</sequence>
<evidence type="ECO:0000313" key="2">
    <source>
        <dbReference type="Proteomes" id="UP000265618"/>
    </source>
</evidence>
<reference evidence="1 2" key="1">
    <citation type="journal article" date="2018" name="PLoS ONE">
        <title>The draft genome of Kipferlia bialata reveals reductive genome evolution in fornicate parasites.</title>
        <authorList>
            <person name="Tanifuji G."/>
            <person name="Takabayashi S."/>
            <person name="Kume K."/>
            <person name="Takagi M."/>
            <person name="Nakayama T."/>
            <person name="Kamikawa R."/>
            <person name="Inagaki Y."/>
            <person name="Hashimoto T."/>
        </authorList>
    </citation>
    <scope>NUCLEOTIDE SEQUENCE [LARGE SCALE GENOMIC DNA]</scope>
    <source>
        <strain evidence="1">NY0173</strain>
    </source>
</reference>
<gene>
    <name evidence="1" type="ORF">KIPB_014152</name>
</gene>
<comment type="caution">
    <text evidence="1">The sequence shown here is derived from an EMBL/GenBank/DDBJ whole genome shotgun (WGS) entry which is preliminary data.</text>
</comment>